<comment type="similarity">
    <text evidence="1">Belongs to the ETF beta-subunit/FixA family.</text>
</comment>
<organism evidence="5 6">
    <name type="scientific">Denitromonas iodatirespirans</name>
    <dbReference type="NCBI Taxonomy" id="2795389"/>
    <lineage>
        <taxon>Bacteria</taxon>
        <taxon>Pseudomonadati</taxon>
        <taxon>Pseudomonadota</taxon>
        <taxon>Betaproteobacteria</taxon>
        <taxon>Rhodocyclales</taxon>
        <taxon>Zoogloeaceae</taxon>
        <taxon>Denitromonas</taxon>
    </lineage>
</organism>
<dbReference type="InterPro" id="IPR014729">
    <property type="entry name" value="Rossmann-like_a/b/a_fold"/>
</dbReference>
<dbReference type="PANTHER" id="PTHR21294">
    <property type="entry name" value="ELECTRON TRANSFER FLAVOPROTEIN BETA-SUBUNIT"/>
    <property type="match status" value="1"/>
</dbReference>
<dbReference type="RefSeq" id="WP_214361754.1">
    <property type="nucleotide sequence ID" value="NZ_JAEKFT010000012.1"/>
</dbReference>
<keyword evidence="2" id="KW-0813">Transport</keyword>
<accession>A0A944H928</accession>
<dbReference type="Gene3D" id="3.40.50.620">
    <property type="entry name" value="HUPs"/>
    <property type="match status" value="1"/>
</dbReference>
<evidence type="ECO:0000256" key="2">
    <source>
        <dbReference type="ARBA" id="ARBA00022448"/>
    </source>
</evidence>
<evidence type="ECO:0000256" key="3">
    <source>
        <dbReference type="ARBA" id="ARBA00022982"/>
    </source>
</evidence>
<dbReference type="Pfam" id="PF01012">
    <property type="entry name" value="ETF"/>
    <property type="match status" value="1"/>
</dbReference>
<evidence type="ECO:0000313" key="6">
    <source>
        <dbReference type="Proteomes" id="UP000694660"/>
    </source>
</evidence>
<evidence type="ECO:0000313" key="5">
    <source>
        <dbReference type="EMBL" id="MBT0962005.1"/>
    </source>
</evidence>
<comment type="caution">
    <text evidence="5">The sequence shown here is derived from an EMBL/GenBank/DDBJ whole genome shotgun (WGS) entry which is preliminary data.</text>
</comment>
<dbReference type="Proteomes" id="UP000694660">
    <property type="component" value="Unassembled WGS sequence"/>
</dbReference>
<dbReference type="PANTHER" id="PTHR21294:SF8">
    <property type="entry name" value="ELECTRON TRANSFER FLAVOPROTEIN SUBUNIT BETA"/>
    <property type="match status" value="1"/>
</dbReference>
<feature type="domain" description="Electron transfer flavoprotein alpha/beta-subunit N-terminal" evidence="4">
    <location>
        <begin position="30"/>
        <end position="131"/>
    </location>
</feature>
<reference evidence="6" key="1">
    <citation type="journal article" date="2022" name="ISME J.">
        <title>Genetic and phylogenetic analysis of dissimilatory iodate-reducing bacteria identifies potential niches across the world's oceans.</title>
        <authorList>
            <person name="Reyes-Umana V."/>
            <person name="Henning Z."/>
            <person name="Lee K."/>
            <person name="Barnum T.P."/>
            <person name="Coates J.D."/>
        </authorList>
    </citation>
    <scope>NUCLEOTIDE SEQUENCE [LARGE SCALE GENOMIC DNA]</scope>
    <source>
        <strain evidence="6">IR12</strain>
    </source>
</reference>
<dbReference type="InterPro" id="IPR014730">
    <property type="entry name" value="ETF_a/b_N"/>
</dbReference>
<evidence type="ECO:0000259" key="4">
    <source>
        <dbReference type="Pfam" id="PF01012"/>
    </source>
</evidence>
<dbReference type="InterPro" id="IPR012255">
    <property type="entry name" value="ETF_b"/>
</dbReference>
<sequence length="131" mass="14060">MKILVPVKRVVDYNVKVRVKSDGSGVDIANVKMSMNPFDEIAVEEAVRLKEAGVATEVIAVSCGVAQCQETLRTAMAIGADRGILVQTDEELQPLAVAKLLKTLVEKEGPQLVILGKQAIDDDANQTGQML</sequence>
<dbReference type="GO" id="GO:0009055">
    <property type="term" value="F:electron transfer activity"/>
    <property type="evidence" value="ECO:0007669"/>
    <property type="project" value="InterPro"/>
</dbReference>
<dbReference type="AlphaFoldDB" id="A0A944H928"/>
<keyword evidence="3" id="KW-0249">Electron transport</keyword>
<dbReference type="SUPFAM" id="SSF52402">
    <property type="entry name" value="Adenine nucleotide alpha hydrolases-like"/>
    <property type="match status" value="1"/>
</dbReference>
<dbReference type="EMBL" id="JAEKFT010000012">
    <property type="protein sequence ID" value="MBT0962005.1"/>
    <property type="molecule type" value="Genomic_DNA"/>
</dbReference>
<gene>
    <name evidence="5" type="ORF">I8J34_12565</name>
</gene>
<proteinExistence type="inferred from homology"/>
<name>A0A944H928_DENI1</name>
<keyword evidence="6" id="KW-1185">Reference proteome</keyword>
<feature type="non-terminal residue" evidence="5">
    <location>
        <position position="131"/>
    </location>
</feature>
<evidence type="ECO:0000256" key="1">
    <source>
        <dbReference type="ARBA" id="ARBA00007557"/>
    </source>
</evidence>
<protein>
    <submittedName>
        <fullName evidence="5">Electron transfer flavoprotein subunit beta/FixA family protein</fullName>
    </submittedName>
</protein>